<evidence type="ECO:0000313" key="3">
    <source>
        <dbReference type="Proteomes" id="UP000076023"/>
    </source>
</evidence>
<keyword evidence="1" id="KW-0472">Membrane</keyword>
<accession>A0A146G5M1</accession>
<keyword evidence="3" id="KW-1185">Reference proteome</keyword>
<dbReference type="OrthoDB" id="9836282at2"/>
<feature type="transmembrane region" description="Helical" evidence="1">
    <location>
        <begin position="70"/>
        <end position="91"/>
    </location>
</feature>
<keyword evidence="1" id="KW-0812">Transmembrane</keyword>
<organism evidence="2 3">
    <name type="scientific">Terrimicrobium sacchariphilum</name>
    <dbReference type="NCBI Taxonomy" id="690879"/>
    <lineage>
        <taxon>Bacteria</taxon>
        <taxon>Pseudomonadati</taxon>
        <taxon>Verrucomicrobiota</taxon>
        <taxon>Terrimicrobiia</taxon>
        <taxon>Terrimicrobiales</taxon>
        <taxon>Terrimicrobiaceae</taxon>
        <taxon>Terrimicrobium</taxon>
    </lineage>
</organism>
<sequence length="99" mass="10889">MRVVLLTVPAILILAGVIARGIIQDRHPFFLFVAAVAGSGCSYCIARSLATGATPGNYKIAPCDRLPEPFGYWFNVAGWTLCYFLMLWLAWNIPPLRSS</sequence>
<feature type="transmembrane region" description="Helical" evidence="1">
    <location>
        <begin position="29"/>
        <end position="50"/>
    </location>
</feature>
<dbReference type="RefSeq" id="WP_075078699.1">
    <property type="nucleotide sequence ID" value="NZ_BDCO01000002.1"/>
</dbReference>
<reference evidence="3" key="1">
    <citation type="journal article" date="2017" name="Genome Announc.">
        <title>Draft Genome Sequence of Terrimicrobium sacchariphilum NM-5T, a Facultative Anaerobic Soil Bacterium of the Class Spartobacteria.</title>
        <authorList>
            <person name="Qiu Y.L."/>
            <person name="Tourlousse D.M."/>
            <person name="Matsuura N."/>
            <person name="Ohashi A."/>
            <person name="Sekiguchi Y."/>
        </authorList>
    </citation>
    <scope>NUCLEOTIDE SEQUENCE [LARGE SCALE GENOMIC DNA]</scope>
    <source>
        <strain evidence="3">NM-5</strain>
    </source>
</reference>
<keyword evidence="1" id="KW-1133">Transmembrane helix</keyword>
<dbReference type="AlphaFoldDB" id="A0A146G5M1"/>
<proteinExistence type="predicted"/>
<name>A0A146G5M1_TERSA</name>
<comment type="caution">
    <text evidence="2">The sequence shown here is derived from an EMBL/GenBank/DDBJ whole genome shotgun (WGS) entry which is preliminary data.</text>
</comment>
<evidence type="ECO:0000256" key="1">
    <source>
        <dbReference type="SAM" id="Phobius"/>
    </source>
</evidence>
<dbReference type="STRING" id="690879.TSACC_21302"/>
<evidence type="ECO:0000313" key="2">
    <source>
        <dbReference type="EMBL" id="GAT32900.1"/>
    </source>
</evidence>
<dbReference type="EMBL" id="BDCO01000002">
    <property type="protein sequence ID" value="GAT32900.1"/>
    <property type="molecule type" value="Genomic_DNA"/>
</dbReference>
<protein>
    <submittedName>
        <fullName evidence="2">Uncharacterized protein</fullName>
    </submittedName>
</protein>
<gene>
    <name evidence="2" type="ORF">TSACC_21302</name>
</gene>
<dbReference type="Proteomes" id="UP000076023">
    <property type="component" value="Unassembled WGS sequence"/>
</dbReference>
<dbReference type="InParanoid" id="A0A146G5M1"/>